<evidence type="ECO:0000313" key="3">
    <source>
        <dbReference type="Proteomes" id="UP000006055"/>
    </source>
</evidence>
<protein>
    <recommendedName>
        <fullName evidence="1">PatA-like N-terminal domain-containing protein</fullName>
    </recommendedName>
</protein>
<evidence type="ECO:0000259" key="1">
    <source>
        <dbReference type="Pfam" id="PF14332"/>
    </source>
</evidence>
<dbReference type="InterPro" id="IPR025497">
    <property type="entry name" value="PatA-like_N"/>
</dbReference>
<dbReference type="OrthoDB" id="5393715at2"/>
<dbReference type="PANTHER" id="PTHR36304">
    <property type="entry name" value="DOMAIN GTPASE-ACTIVATING PROTEIN, PUTATIVE-RELATED-RELATED"/>
    <property type="match status" value="1"/>
</dbReference>
<dbReference type="PANTHER" id="PTHR36304:SF4">
    <property type="entry name" value="DUF4388 DOMAIN-CONTAINING PROTEIN"/>
    <property type="match status" value="1"/>
</dbReference>
<gene>
    <name evidence="2" type="ordered locus">Desti_0302</name>
</gene>
<keyword evidence="3" id="KW-1185">Reference proteome</keyword>
<dbReference type="Proteomes" id="UP000006055">
    <property type="component" value="Chromosome"/>
</dbReference>
<dbReference type="HOGENOM" id="CLU_1851956_0_0_7"/>
<reference evidence="3" key="1">
    <citation type="submission" date="2012-06" db="EMBL/GenBank/DDBJ databases">
        <title>Complete sequence of chromosome of Desulfomonile tiedjei DSM 6799.</title>
        <authorList>
            <person name="Lucas S."/>
            <person name="Copeland A."/>
            <person name="Lapidus A."/>
            <person name="Glavina del Rio T."/>
            <person name="Dalin E."/>
            <person name="Tice H."/>
            <person name="Bruce D."/>
            <person name="Goodwin L."/>
            <person name="Pitluck S."/>
            <person name="Peters L."/>
            <person name="Ovchinnikova G."/>
            <person name="Zeytun A."/>
            <person name="Lu M."/>
            <person name="Kyrpides N."/>
            <person name="Mavromatis K."/>
            <person name="Ivanova N."/>
            <person name="Brettin T."/>
            <person name="Detter J.C."/>
            <person name="Han C."/>
            <person name="Larimer F."/>
            <person name="Land M."/>
            <person name="Hauser L."/>
            <person name="Markowitz V."/>
            <person name="Cheng J.-F."/>
            <person name="Hugenholtz P."/>
            <person name="Woyke T."/>
            <person name="Wu D."/>
            <person name="Spring S."/>
            <person name="Schroeder M."/>
            <person name="Brambilla E."/>
            <person name="Klenk H.-P."/>
            <person name="Eisen J.A."/>
        </authorList>
    </citation>
    <scope>NUCLEOTIDE SEQUENCE [LARGE SCALE GENOMIC DNA]</scope>
    <source>
        <strain evidence="3">ATCC 49306 / DSM 6799 / DCB-1</strain>
    </source>
</reference>
<accession>I4C0F1</accession>
<dbReference type="RefSeq" id="WP_014808201.1">
    <property type="nucleotide sequence ID" value="NC_018025.1"/>
</dbReference>
<dbReference type="EMBL" id="CP003360">
    <property type="protein sequence ID" value="AFM23042.1"/>
    <property type="molecule type" value="Genomic_DNA"/>
</dbReference>
<evidence type="ECO:0000313" key="2">
    <source>
        <dbReference type="EMBL" id="AFM23042.1"/>
    </source>
</evidence>
<feature type="domain" description="PatA-like N-terminal" evidence="1">
    <location>
        <begin position="37"/>
        <end position="133"/>
    </location>
</feature>
<name>I4C0F1_DESTA</name>
<dbReference type="AlphaFoldDB" id="I4C0F1"/>
<dbReference type="KEGG" id="dti:Desti_0302"/>
<sequence>MRCSFPASVPTDVVKLKSGYGTTLRKRANSLKAKSFSGTITNTSLYDIVQLICIGRNTCRMHVRSGARKGTVCFREGEIVHAEISDMHGEEAFYAILSWDLGVFFCDNDPSKSETIHESWDFLLMESMRRLDSLRNAS</sequence>
<dbReference type="Pfam" id="PF14332">
    <property type="entry name" value="DUF4388"/>
    <property type="match status" value="1"/>
</dbReference>
<dbReference type="eggNOG" id="COG0745">
    <property type="taxonomic scope" value="Bacteria"/>
</dbReference>
<dbReference type="STRING" id="706587.Desti_0302"/>
<organism evidence="2 3">
    <name type="scientific">Desulfomonile tiedjei (strain ATCC 49306 / DSM 6799 / DCB-1)</name>
    <dbReference type="NCBI Taxonomy" id="706587"/>
    <lineage>
        <taxon>Bacteria</taxon>
        <taxon>Pseudomonadati</taxon>
        <taxon>Thermodesulfobacteriota</taxon>
        <taxon>Desulfomonilia</taxon>
        <taxon>Desulfomonilales</taxon>
        <taxon>Desulfomonilaceae</taxon>
        <taxon>Desulfomonile</taxon>
    </lineage>
</organism>
<proteinExistence type="predicted"/>